<accession>A0ABS9XPW3</accession>
<feature type="domain" description="Aminotransferase class V" evidence="1">
    <location>
        <begin position="2"/>
        <end position="66"/>
    </location>
</feature>
<dbReference type="PANTHER" id="PTHR43686">
    <property type="entry name" value="SULFURTRANSFERASE-RELATED"/>
    <property type="match status" value="1"/>
</dbReference>
<sequence length="75" mass="7853">MFLSPHKFAGGPQTPAVLVVHRDLLRTTVPVVPGGGTVSYVGPDSHRYTPDAVAREEGGTPAIVESIRGICITIS</sequence>
<dbReference type="InterPro" id="IPR000192">
    <property type="entry name" value="Aminotrans_V_dom"/>
</dbReference>
<dbReference type="InterPro" id="IPR015424">
    <property type="entry name" value="PyrdxlP-dep_Trfase"/>
</dbReference>
<gene>
    <name evidence="2" type="ORF">MQN93_30695</name>
</gene>
<evidence type="ECO:0000313" key="3">
    <source>
        <dbReference type="Proteomes" id="UP001165270"/>
    </source>
</evidence>
<evidence type="ECO:0000259" key="1">
    <source>
        <dbReference type="Pfam" id="PF00266"/>
    </source>
</evidence>
<dbReference type="Proteomes" id="UP001165270">
    <property type="component" value="Unassembled WGS sequence"/>
</dbReference>
<dbReference type="SUPFAM" id="SSF53383">
    <property type="entry name" value="PLP-dependent transferases"/>
    <property type="match status" value="1"/>
</dbReference>
<reference evidence="2" key="1">
    <citation type="submission" date="2022-03" db="EMBL/GenBank/DDBJ databases">
        <title>Streptomyces 7R015 and 7R016 isolated from Barleria lupulina in Thailand.</title>
        <authorList>
            <person name="Kanchanasin P."/>
            <person name="Phongsopitanun W."/>
            <person name="Tanasupawat S."/>
        </authorList>
    </citation>
    <scope>NUCLEOTIDE SEQUENCE</scope>
    <source>
        <strain evidence="2">7R016</strain>
    </source>
</reference>
<dbReference type="PANTHER" id="PTHR43686:SF1">
    <property type="entry name" value="AMINOTRAN_5 DOMAIN-CONTAINING PROTEIN"/>
    <property type="match status" value="1"/>
</dbReference>
<evidence type="ECO:0000313" key="2">
    <source>
        <dbReference type="EMBL" id="MCI3244100.1"/>
    </source>
</evidence>
<dbReference type="EMBL" id="JALDAX010000014">
    <property type="protein sequence ID" value="MCI3244100.1"/>
    <property type="molecule type" value="Genomic_DNA"/>
</dbReference>
<comment type="caution">
    <text evidence="2">The sequence shown here is derived from an EMBL/GenBank/DDBJ whole genome shotgun (WGS) entry which is preliminary data.</text>
</comment>
<dbReference type="RefSeq" id="WP_242712109.1">
    <property type="nucleotide sequence ID" value="NZ_JALDAX010000014.1"/>
</dbReference>
<name>A0ABS9XPW3_9ACTN</name>
<dbReference type="Gene3D" id="3.40.640.10">
    <property type="entry name" value="Type I PLP-dependent aspartate aminotransferase-like (Major domain)"/>
    <property type="match status" value="1"/>
</dbReference>
<organism evidence="2 3">
    <name type="scientific">Streptomyces spinosisporus</name>
    <dbReference type="NCBI Taxonomy" id="2927582"/>
    <lineage>
        <taxon>Bacteria</taxon>
        <taxon>Bacillati</taxon>
        <taxon>Actinomycetota</taxon>
        <taxon>Actinomycetes</taxon>
        <taxon>Kitasatosporales</taxon>
        <taxon>Streptomycetaceae</taxon>
        <taxon>Streptomyces</taxon>
    </lineage>
</organism>
<proteinExistence type="predicted"/>
<dbReference type="InterPro" id="IPR015421">
    <property type="entry name" value="PyrdxlP-dep_Trfase_major"/>
</dbReference>
<dbReference type="Pfam" id="PF00266">
    <property type="entry name" value="Aminotran_5"/>
    <property type="match status" value="1"/>
</dbReference>
<keyword evidence="3" id="KW-1185">Reference proteome</keyword>
<protein>
    <recommendedName>
        <fullName evidence="1">Aminotransferase class V domain-containing protein</fullName>
    </recommendedName>
</protein>